<dbReference type="Proteomes" id="UP000076722">
    <property type="component" value="Unassembled WGS sequence"/>
</dbReference>
<reference evidence="1 2" key="1">
    <citation type="journal article" date="2016" name="Mol. Biol. Evol.">
        <title>Comparative Genomics of Early-Diverging Mushroom-Forming Fungi Provides Insights into the Origins of Lignocellulose Decay Capabilities.</title>
        <authorList>
            <person name="Nagy L.G."/>
            <person name="Riley R."/>
            <person name="Tritt A."/>
            <person name="Adam C."/>
            <person name="Daum C."/>
            <person name="Floudas D."/>
            <person name="Sun H."/>
            <person name="Yadav J.S."/>
            <person name="Pangilinan J."/>
            <person name="Larsson K.H."/>
            <person name="Matsuura K."/>
            <person name="Barry K."/>
            <person name="Labutti K."/>
            <person name="Kuo R."/>
            <person name="Ohm R.A."/>
            <person name="Bhattacharya S.S."/>
            <person name="Shirouzu T."/>
            <person name="Yoshinaga Y."/>
            <person name="Martin F.M."/>
            <person name="Grigoriev I.V."/>
            <person name="Hibbett D.S."/>
        </authorList>
    </citation>
    <scope>NUCLEOTIDE SEQUENCE [LARGE SCALE GENOMIC DNA]</scope>
    <source>
        <strain evidence="1 2">HHB9708</strain>
    </source>
</reference>
<evidence type="ECO:0000313" key="2">
    <source>
        <dbReference type="Proteomes" id="UP000076722"/>
    </source>
</evidence>
<gene>
    <name evidence="1" type="ORF">SISNIDRAFT_267492</name>
</gene>
<protein>
    <submittedName>
        <fullName evidence="1">Uncharacterized protein</fullName>
    </submittedName>
</protein>
<sequence>MHMPARLEIGELERKIENTRKKTYQKRTLRAGPTPKPGCCVAQTIKSDGIVRALEDDYDHLYRIYKPTKLARVGWAQLLMAFGPASLLSR</sequence>
<dbReference type="EMBL" id="KV419439">
    <property type="protein sequence ID" value="KZS88155.1"/>
    <property type="molecule type" value="Genomic_DNA"/>
</dbReference>
<keyword evidence="2" id="KW-1185">Reference proteome</keyword>
<evidence type="ECO:0000313" key="1">
    <source>
        <dbReference type="EMBL" id="KZS88155.1"/>
    </source>
</evidence>
<proteinExistence type="predicted"/>
<organism evidence="1 2">
    <name type="scientific">Sistotremastrum niveocremeum HHB9708</name>
    <dbReference type="NCBI Taxonomy" id="1314777"/>
    <lineage>
        <taxon>Eukaryota</taxon>
        <taxon>Fungi</taxon>
        <taxon>Dikarya</taxon>
        <taxon>Basidiomycota</taxon>
        <taxon>Agaricomycotina</taxon>
        <taxon>Agaricomycetes</taxon>
        <taxon>Sistotremastrales</taxon>
        <taxon>Sistotremastraceae</taxon>
        <taxon>Sertulicium</taxon>
        <taxon>Sertulicium niveocremeum</taxon>
    </lineage>
</organism>
<name>A0A164NY21_9AGAM</name>
<accession>A0A164NY21</accession>
<dbReference type="AlphaFoldDB" id="A0A164NY21"/>